<dbReference type="Proteomes" id="UP000694407">
    <property type="component" value="Unplaced"/>
</dbReference>
<sequence length="209" mass="24154">MTQLFGLLLLWFGPLLLQFSSQLREDLTRTRKLCGRYLVKEIEKLCGTTNWSQFKLEEETPNTEEPPIPGEIEIFHPYEYQNHRNPFSEWGRVTNPASASPGKPINSLGIQSHSKYHYKKVNWLPIKISDYSSSDDVDPYSHDSIKPQKKSSTKIKTPHSLFWGNHPQRKRRGFSNKCCIKGCSKAELAIACLPYIDHLNNDKRTITFD</sequence>
<evidence type="ECO:0000256" key="1">
    <source>
        <dbReference type="ARBA" id="ARBA00004613"/>
    </source>
</evidence>
<dbReference type="Ensembl" id="ENSMMMT00000002639.1">
    <property type="protein sequence ID" value="ENSMMMP00000002352.1"/>
    <property type="gene ID" value="ENSMMMG00000002165.1"/>
</dbReference>
<evidence type="ECO:0000256" key="3">
    <source>
        <dbReference type="ARBA" id="ARBA00022525"/>
    </source>
</evidence>
<dbReference type="RefSeq" id="XP_015348315.1">
    <property type="nucleotide sequence ID" value="XM_015492829.2"/>
</dbReference>
<dbReference type="GeneTree" id="ENSGT00940000154434"/>
<keyword evidence="8" id="KW-0732">Signal</keyword>
<dbReference type="GO" id="GO:0005179">
    <property type="term" value="F:hormone activity"/>
    <property type="evidence" value="ECO:0007669"/>
    <property type="project" value="UniProtKB-KW"/>
</dbReference>
<dbReference type="AlphaFoldDB" id="A0A8C5YNN1"/>
<keyword evidence="6" id="KW-1015">Disulfide bond</keyword>
<dbReference type="InterPro" id="IPR051042">
    <property type="entry name" value="Repro_Hormone_Insulin-like"/>
</dbReference>
<gene>
    <name evidence="10" type="primary">Insl6</name>
</gene>
<keyword evidence="3 7" id="KW-0964">Secreted</keyword>
<dbReference type="Pfam" id="PF00049">
    <property type="entry name" value="Insulin"/>
    <property type="match status" value="1"/>
</dbReference>
<dbReference type="GeneID" id="107148192"/>
<name>A0A8C5YNN1_MARMA</name>
<evidence type="ECO:0000256" key="7">
    <source>
        <dbReference type="RuleBase" id="RU000406"/>
    </source>
</evidence>
<proteinExistence type="inferred from homology"/>
<comment type="subcellular location">
    <subcellularLocation>
        <location evidence="1 7">Secreted</location>
    </subcellularLocation>
</comment>
<feature type="domain" description="Insulin-like" evidence="9">
    <location>
        <begin position="31"/>
        <end position="192"/>
    </location>
</feature>
<reference evidence="10" key="2">
    <citation type="submission" date="2025-09" db="UniProtKB">
        <authorList>
            <consortium name="Ensembl"/>
        </authorList>
    </citation>
    <scope>IDENTIFICATION</scope>
</reference>
<dbReference type="SUPFAM" id="SSF56994">
    <property type="entry name" value="Insulin-like"/>
    <property type="match status" value="1"/>
</dbReference>
<organism evidence="10 11">
    <name type="scientific">Marmota marmota marmota</name>
    <name type="common">Alpine marmot</name>
    <dbReference type="NCBI Taxonomy" id="9994"/>
    <lineage>
        <taxon>Eukaryota</taxon>
        <taxon>Metazoa</taxon>
        <taxon>Chordata</taxon>
        <taxon>Craniata</taxon>
        <taxon>Vertebrata</taxon>
        <taxon>Euteleostomi</taxon>
        <taxon>Mammalia</taxon>
        <taxon>Eutheria</taxon>
        <taxon>Euarchontoglires</taxon>
        <taxon>Glires</taxon>
        <taxon>Rodentia</taxon>
        <taxon>Sciuromorpha</taxon>
        <taxon>Sciuridae</taxon>
        <taxon>Xerinae</taxon>
        <taxon>Marmotini</taxon>
        <taxon>Marmota</taxon>
    </lineage>
</organism>
<dbReference type="CTD" id="11172"/>
<dbReference type="PROSITE" id="PS00262">
    <property type="entry name" value="INSULIN"/>
    <property type="match status" value="1"/>
</dbReference>
<evidence type="ECO:0000256" key="2">
    <source>
        <dbReference type="ARBA" id="ARBA00009034"/>
    </source>
</evidence>
<dbReference type="CDD" id="cd04365">
    <property type="entry name" value="IlGF_relaxin_like"/>
    <property type="match status" value="1"/>
</dbReference>
<feature type="chain" id="PRO_5044150664" description="Insulin-like domain-containing protein" evidence="8">
    <location>
        <begin position="19"/>
        <end position="209"/>
    </location>
</feature>
<feature type="signal peptide" evidence="8">
    <location>
        <begin position="1"/>
        <end position="18"/>
    </location>
</feature>
<dbReference type="SMART" id="SM00078">
    <property type="entry name" value="IlGF"/>
    <property type="match status" value="1"/>
</dbReference>
<keyword evidence="4" id="KW-0165">Cleavage on pair of basic residues</keyword>
<evidence type="ECO:0000256" key="6">
    <source>
        <dbReference type="ARBA" id="ARBA00023157"/>
    </source>
</evidence>
<keyword evidence="11" id="KW-1185">Reference proteome</keyword>
<reference evidence="10" key="1">
    <citation type="submission" date="2025-08" db="UniProtKB">
        <authorList>
            <consortium name="Ensembl"/>
        </authorList>
    </citation>
    <scope>IDENTIFICATION</scope>
</reference>
<protein>
    <recommendedName>
        <fullName evidence="9">Insulin-like domain-containing protein</fullName>
    </recommendedName>
</protein>
<dbReference type="OrthoDB" id="9659760at2759"/>
<comment type="similarity">
    <text evidence="2 7">Belongs to the insulin family.</text>
</comment>
<accession>A0A8C5YNN1</accession>
<evidence type="ECO:0000313" key="11">
    <source>
        <dbReference type="Proteomes" id="UP000694407"/>
    </source>
</evidence>
<dbReference type="GO" id="GO:0005576">
    <property type="term" value="C:extracellular region"/>
    <property type="evidence" value="ECO:0007669"/>
    <property type="project" value="UniProtKB-SubCell"/>
</dbReference>
<evidence type="ECO:0000256" key="8">
    <source>
        <dbReference type="SAM" id="SignalP"/>
    </source>
</evidence>
<evidence type="ECO:0000259" key="9">
    <source>
        <dbReference type="SMART" id="SM00078"/>
    </source>
</evidence>
<keyword evidence="5" id="KW-0372">Hormone</keyword>
<evidence type="ECO:0000256" key="4">
    <source>
        <dbReference type="ARBA" id="ARBA00022685"/>
    </source>
</evidence>
<evidence type="ECO:0000313" key="10">
    <source>
        <dbReference type="Ensembl" id="ENSMMMP00000002352.1"/>
    </source>
</evidence>
<dbReference type="PANTHER" id="PTHR12004">
    <property type="entry name" value="RELAXIN"/>
    <property type="match status" value="1"/>
</dbReference>
<dbReference type="InterPro" id="IPR022353">
    <property type="entry name" value="Insulin_CS"/>
</dbReference>
<evidence type="ECO:0000256" key="5">
    <source>
        <dbReference type="ARBA" id="ARBA00022702"/>
    </source>
</evidence>
<dbReference type="InterPro" id="IPR036438">
    <property type="entry name" value="Insulin-like_sf"/>
</dbReference>
<dbReference type="PANTHER" id="PTHR12004:SF1">
    <property type="entry name" value="INSULIN-LIKE PEPTIDE INSL6"/>
    <property type="match status" value="1"/>
</dbReference>
<dbReference type="KEGG" id="mmma:107148192"/>
<dbReference type="Gene3D" id="1.10.100.10">
    <property type="entry name" value="Insulin-like"/>
    <property type="match status" value="1"/>
</dbReference>
<dbReference type="InterPro" id="IPR016179">
    <property type="entry name" value="Insulin-like"/>
</dbReference>